<dbReference type="AlphaFoldDB" id="A0A251SM54"/>
<dbReference type="GO" id="GO:0009740">
    <property type="term" value="P:gibberellic acid mediated signaling pathway"/>
    <property type="evidence" value="ECO:0000318"/>
    <property type="project" value="GO_Central"/>
</dbReference>
<evidence type="ECO:0000313" key="3">
    <source>
        <dbReference type="EMBL" id="OTF99621.1"/>
    </source>
</evidence>
<dbReference type="EMBL" id="CM007903">
    <property type="protein sequence ID" value="OTF99621.1"/>
    <property type="molecule type" value="Genomic_DNA"/>
</dbReference>
<dbReference type="EMBL" id="MNCJ02000329">
    <property type="protein sequence ID" value="KAF5770981.1"/>
    <property type="molecule type" value="Genomic_DNA"/>
</dbReference>
<dbReference type="Proteomes" id="UP000215914">
    <property type="component" value="Chromosome 14"/>
</dbReference>
<dbReference type="FunCoup" id="A0A251SM54">
    <property type="interactions" value="46"/>
</dbReference>
<sequence>MLHTHANVREPMRKKHKSPHTITDHVDILTEVLQRLDGRSLSVAACVCRQWCSIVRNDSLWEHLCFRKLSVGSRSVVMALGGYRRLYMVCVRPLVSRLKERRVWDRNEMELTLSLFCVEYYERLLGGGVAVAGGAKSLKFLCEAVNVRKLENVVKR</sequence>
<dbReference type="GO" id="GO:0009937">
    <property type="term" value="P:regulation of gibberellic acid mediated signaling pathway"/>
    <property type="evidence" value="ECO:0007669"/>
    <property type="project" value="InterPro"/>
</dbReference>
<dbReference type="InterPro" id="IPR044184">
    <property type="entry name" value="SNE/GID2"/>
</dbReference>
<dbReference type="SMART" id="SM00256">
    <property type="entry name" value="FBOX"/>
    <property type="match status" value="1"/>
</dbReference>
<gene>
    <name evidence="3" type="ORF">HannXRQ_Chr14g0458611</name>
    <name evidence="2" type="ORF">HanXRQr2_Chr14g0665461</name>
</gene>
<proteinExistence type="predicted"/>
<evidence type="ECO:0000313" key="4">
    <source>
        <dbReference type="Proteomes" id="UP000215914"/>
    </source>
</evidence>
<dbReference type="OrthoDB" id="2095648at2759"/>
<dbReference type="InterPro" id="IPR001810">
    <property type="entry name" value="F-box_dom"/>
</dbReference>
<dbReference type="OMA" id="MLHTHAN"/>
<dbReference type="SUPFAM" id="SSF81383">
    <property type="entry name" value="F-box domain"/>
    <property type="match status" value="1"/>
</dbReference>
<reference evidence="3" key="2">
    <citation type="submission" date="2017-02" db="EMBL/GenBank/DDBJ databases">
        <title>Sunflower complete genome.</title>
        <authorList>
            <person name="Langlade N."/>
            <person name="Munos S."/>
        </authorList>
    </citation>
    <scope>NUCLEOTIDE SEQUENCE [LARGE SCALE GENOMIC DNA]</scope>
    <source>
        <tissue evidence="3">Leaves</tissue>
    </source>
</reference>
<accession>A0A251SM54</accession>
<dbReference type="STRING" id="4232.A0A251SM54"/>
<reference evidence="2" key="3">
    <citation type="submission" date="2020-06" db="EMBL/GenBank/DDBJ databases">
        <title>Helianthus annuus Genome sequencing and assembly Release 2.</title>
        <authorList>
            <person name="Gouzy J."/>
            <person name="Langlade N."/>
            <person name="Munos S."/>
        </authorList>
    </citation>
    <scope>NUCLEOTIDE SEQUENCE</scope>
    <source>
        <tissue evidence="2">Leaves</tissue>
    </source>
</reference>
<reference evidence="2 4" key="1">
    <citation type="journal article" date="2017" name="Nature">
        <title>The sunflower genome provides insights into oil metabolism, flowering and Asterid evolution.</title>
        <authorList>
            <person name="Badouin H."/>
            <person name="Gouzy J."/>
            <person name="Grassa C.J."/>
            <person name="Murat F."/>
            <person name="Staton S.E."/>
            <person name="Cottret L."/>
            <person name="Lelandais-Briere C."/>
            <person name="Owens G.L."/>
            <person name="Carrere S."/>
            <person name="Mayjonade B."/>
            <person name="Legrand L."/>
            <person name="Gill N."/>
            <person name="Kane N.C."/>
            <person name="Bowers J.E."/>
            <person name="Hubner S."/>
            <person name="Bellec A."/>
            <person name="Berard A."/>
            <person name="Berges H."/>
            <person name="Blanchet N."/>
            <person name="Boniface M.C."/>
            <person name="Brunel D."/>
            <person name="Catrice O."/>
            <person name="Chaidir N."/>
            <person name="Claudel C."/>
            <person name="Donnadieu C."/>
            <person name="Faraut T."/>
            <person name="Fievet G."/>
            <person name="Helmstetter N."/>
            <person name="King M."/>
            <person name="Knapp S.J."/>
            <person name="Lai Z."/>
            <person name="Le Paslier M.C."/>
            <person name="Lippi Y."/>
            <person name="Lorenzon L."/>
            <person name="Mandel J.R."/>
            <person name="Marage G."/>
            <person name="Marchand G."/>
            <person name="Marquand E."/>
            <person name="Bret-Mestries E."/>
            <person name="Morien E."/>
            <person name="Nambeesan S."/>
            <person name="Nguyen T."/>
            <person name="Pegot-Espagnet P."/>
            <person name="Pouilly N."/>
            <person name="Raftis F."/>
            <person name="Sallet E."/>
            <person name="Schiex T."/>
            <person name="Thomas J."/>
            <person name="Vandecasteele C."/>
            <person name="Vares D."/>
            <person name="Vear F."/>
            <person name="Vautrin S."/>
            <person name="Crespi M."/>
            <person name="Mangin B."/>
            <person name="Burke J.M."/>
            <person name="Salse J."/>
            <person name="Munos S."/>
            <person name="Vincourt P."/>
            <person name="Rieseberg L.H."/>
            <person name="Langlade N.B."/>
        </authorList>
    </citation>
    <scope>NUCLEOTIDE SEQUENCE [LARGE SCALE GENOMIC DNA]</scope>
    <source>
        <strain evidence="4">cv. SF193</strain>
        <tissue evidence="2">Leaves</tissue>
    </source>
</reference>
<dbReference type="Gramene" id="mRNA:HanXRQr2_Chr14g0665461">
    <property type="protein sequence ID" value="CDS:HanXRQr2_Chr14g0665461.1"/>
    <property type="gene ID" value="HanXRQr2_Chr14g0665461"/>
</dbReference>
<name>A0A251SM54_HELAN</name>
<feature type="domain" description="F-box" evidence="1">
    <location>
        <begin position="26"/>
        <end position="64"/>
    </location>
</feature>
<protein>
    <submittedName>
        <fullName evidence="2 3">F-box domain-containing protein</fullName>
    </submittedName>
</protein>
<keyword evidence="4" id="KW-1185">Reference proteome</keyword>
<organism evidence="3 4">
    <name type="scientific">Helianthus annuus</name>
    <name type="common">Common sunflower</name>
    <dbReference type="NCBI Taxonomy" id="4232"/>
    <lineage>
        <taxon>Eukaryota</taxon>
        <taxon>Viridiplantae</taxon>
        <taxon>Streptophyta</taxon>
        <taxon>Embryophyta</taxon>
        <taxon>Tracheophyta</taxon>
        <taxon>Spermatophyta</taxon>
        <taxon>Magnoliopsida</taxon>
        <taxon>eudicotyledons</taxon>
        <taxon>Gunneridae</taxon>
        <taxon>Pentapetalae</taxon>
        <taxon>asterids</taxon>
        <taxon>campanulids</taxon>
        <taxon>Asterales</taxon>
        <taxon>Asteraceae</taxon>
        <taxon>Asteroideae</taxon>
        <taxon>Heliantheae alliance</taxon>
        <taxon>Heliantheae</taxon>
        <taxon>Helianthus</taxon>
    </lineage>
</organism>
<evidence type="ECO:0000259" key="1">
    <source>
        <dbReference type="SMART" id="SM00256"/>
    </source>
</evidence>
<dbReference type="PANTHER" id="PTHR47750:SF1">
    <property type="entry name" value="F-BOX PROTEIN SNE"/>
    <property type="match status" value="1"/>
</dbReference>
<evidence type="ECO:0000313" key="2">
    <source>
        <dbReference type="EMBL" id="KAF5770981.1"/>
    </source>
</evidence>
<dbReference type="InParanoid" id="A0A251SM54"/>
<dbReference type="Gene3D" id="1.20.1280.50">
    <property type="match status" value="1"/>
</dbReference>
<dbReference type="GO" id="GO:0019005">
    <property type="term" value="C:SCF ubiquitin ligase complex"/>
    <property type="evidence" value="ECO:0000318"/>
    <property type="project" value="GO_Central"/>
</dbReference>
<dbReference type="Pfam" id="PF12937">
    <property type="entry name" value="F-box-like"/>
    <property type="match status" value="1"/>
</dbReference>
<dbReference type="InterPro" id="IPR036047">
    <property type="entry name" value="F-box-like_dom_sf"/>
</dbReference>
<dbReference type="PANTHER" id="PTHR47750">
    <property type="entry name" value="F-BOX PROTEIN SNE"/>
    <property type="match status" value="1"/>
</dbReference>